<dbReference type="PIRSF" id="PIRSF002419">
    <property type="entry name" value="Tetraspanin"/>
    <property type="match status" value="1"/>
</dbReference>
<keyword evidence="5 6" id="KW-0472">Membrane</keyword>
<accession>A0ABM1MLS5</accession>
<evidence type="ECO:0000256" key="6">
    <source>
        <dbReference type="RuleBase" id="RU361218"/>
    </source>
</evidence>
<gene>
    <name evidence="8" type="primary">LOC108561917</name>
</gene>
<evidence type="ECO:0000256" key="1">
    <source>
        <dbReference type="ARBA" id="ARBA00004141"/>
    </source>
</evidence>
<evidence type="ECO:0000256" key="3">
    <source>
        <dbReference type="ARBA" id="ARBA00022692"/>
    </source>
</evidence>
<dbReference type="GeneID" id="108561917"/>
<evidence type="ECO:0000256" key="2">
    <source>
        <dbReference type="ARBA" id="ARBA00006840"/>
    </source>
</evidence>
<feature type="transmembrane region" description="Helical" evidence="6">
    <location>
        <begin position="213"/>
        <end position="236"/>
    </location>
</feature>
<dbReference type="PRINTS" id="PR00259">
    <property type="entry name" value="TMFOUR"/>
</dbReference>
<feature type="transmembrane region" description="Helical" evidence="6">
    <location>
        <begin position="69"/>
        <end position="92"/>
    </location>
</feature>
<dbReference type="SUPFAM" id="SSF48652">
    <property type="entry name" value="Tetraspanin"/>
    <property type="match status" value="1"/>
</dbReference>
<dbReference type="InterPro" id="IPR018499">
    <property type="entry name" value="Tetraspanin/Peripherin"/>
</dbReference>
<name>A0ABM1MLS5_NICVS</name>
<dbReference type="CDD" id="cd03127">
    <property type="entry name" value="tetraspanin_LEL"/>
    <property type="match status" value="1"/>
</dbReference>
<dbReference type="PANTHER" id="PTHR19282">
    <property type="entry name" value="TETRASPANIN"/>
    <property type="match status" value="1"/>
</dbReference>
<dbReference type="PANTHER" id="PTHR19282:SF28">
    <property type="entry name" value="TETRASPANIN"/>
    <property type="match status" value="1"/>
</dbReference>
<keyword evidence="3 6" id="KW-0812">Transmembrane</keyword>
<dbReference type="Proteomes" id="UP000695000">
    <property type="component" value="Unplaced"/>
</dbReference>
<feature type="transmembrane region" description="Helical" evidence="6">
    <location>
        <begin position="104"/>
        <end position="123"/>
    </location>
</feature>
<dbReference type="InterPro" id="IPR008952">
    <property type="entry name" value="Tetraspanin_EC2_sf"/>
</dbReference>
<evidence type="ECO:0000256" key="5">
    <source>
        <dbReference type="ARBA" id="ARBA00023136"/>
    </source>
</evidence>
<feature type="transmembrane region" description="Helical" evidence="6">
    <location>
        <begin position="36"/>
        <end position="57"/>
    </location>
</feature>
<proteinExistence type="inferred from homology"/>
<dbReference type="RefSeq" id="XP_017775525.1">
    <property type="nucleotide sequence ID" value="XM_017920036.1"/>
</dbReference>
<keyword evidence="4 6" id="KW-1133">Transmembrane helix</keyword>
<comment type="similarity">
    <text evidence="2 6">Belongs to the tetraspanin (TM4SF) family.</text>
</comment>
<evidence type="ECO:0000256" key="4">
    <source>
        <dbReference type="ARBA" id="ARBA00022989"/>
    </source>
</evidence>
<protein>
    <recommendedName>
        <fullName evidence="6">Tetraspanin</fullName>
    </recommendedName>
</protein>
<keyword evidence="7" id="KW-1185">Reference proteome</keyword>
<dbReference type="InterPro" id="IPR000301">
    <property type="entry name" value="Tetraspanin_animals"/>
</dbReference>
<organism evidence="7 8">
    <name type="scientific">Nicrophorus vespilloides</name>
    <name type="common">Boreal carrion beetle</name>
    <dbReference type="NCBI Taxonomy" id="110193"/>
    <lineage>
        <taxon>Eukaryota</taxon>
        <taxon>Metazoa</taxon>
        <taxon>Ecdysozoa</taxon>
        <taxon>Arthropoda</taxon>
        <taxon>Hexapoda</taxon>
        <taxon>Insecta</taxon>
        <taxon>Pterygota</taxon>
        <taxon>Neoptera</taxon>
        <taxon>Endopterygota</taxon>
        <taxon>Coleoptera</taxon>
        <taxon>Polyphaga</taxon>
        <taxon>Staphyliniformia</taxon>
        <taxon>Silphidae</taxon>
        <taxon>Nicrophorinae</taxon>
        <taxon>Nicrophorus</taxon>
    </lineage>
</organism>
<evidence type="ECO:0000313" key="7">
    <source>
        <dbReference type="Proteomes" id="UP000695000"/>
    </source>
</evidence>
<dbReference type="Pfam" id="PF00335">
    <property type="entry name" value="Tetraspanin"/>
    <property type="match status" value="1"/>
</dbReference>
<comment type="subcellular location">
    <subcellularLocation>
        <location evidence="1 6">Membrane</location>
        <topology evidence="1 6">Multi-pass membrane protein</topology>
    </subcellularLocation>
</comment>
<dbReference type="Gene3D" id="1.10.1450.10">
    <property type="entry name" value="Tetraspanin"/>
    <property type="match status" value="1"/>
</dbReference>
<reference evidence="8" key="1">
    <citation type="submission" date="2025-08" db="UniProtKB">
        <authorList>
            <consortium name="RefSeq"/>
        </authorList>
    </citation>
    <scope>IDENTIFICATION</scope>
    <source>
        <tissue evidence="8">Whole Larva</tissue>
    </source>
</reference>
<evidence type="ECO:0000313" key="8">
    <source>
        <dbReference type="RefSeq" id="XP_017775525.1"/>
    </source>
</evidence>
<sequence length="280" mass="31213">MLFVHASGRKNRNIRMAQDAEVGMKCISYMLFTTNFMFAMIGFLLISVGSTITAIFTDFETFILTQFSPAALLIAIGVIIFIVSLFGCFGAIKKSTCLINTYAFLLSLILILEISAAIAAYSMRSNVAEYVGDNMQTTIAFYKKHNSTKAEWDYLQSRLQCCGINGPEDWKEILNIEPPSSCYRGDIKMELNNLYTGGCLNRLHFIMHDCATLIGTGAICVAVVQLLGVIFGFMLAKSVRRLKTEQALERDNRQRFYAQMARGTSDKPTPVLYTPTESNA</sequence>